<evidence type="ECO:0000256" key="4">
    <source>
        <dbReference type="ARBA" id="ARBA00023136"/>
    </source>
</evidence>
<sequence>MPSRPSPTTKASPARPAPEAGPPGWLVLLLAVSCGLTVANLYYAQPLLAELTRTFHVGGVAAGALITVTQLGYAAGMLFLVPLGDRVENRRLVATLLGITCAALLVAATAPVFPVLLVASLVSGATSVVVQILVPFAADLAPDATRGRIVGRVVSGLLTGILLSRALSSLLADLAGWRVIYFTSAVLMAVLGLVLRTTLPPHPPKTGLSYGRLLRTTVGLARVHPALRRRALYQAAMFGAFSAFWTTIAFVLTGPPFHYSQLGVGLFALVGAGGALIAPWAGRWADRGLTRPMTAVGLAGAALSFGVAALGRHNVILLGVAAVLIDMAVQTTLVLGQHTIYALDATARARLNSAYIATFFVGGALGSQLGSVAYHDWGWGALTAFGAALPVLALLGWCTERRA</sequence>
<keyword evidence="3 5" id="KW-1133">Transmembrane helix</keyword>
<feature type="transmembrane region" description="Helical" evidence="5">
    <location>
        <begin position="92"/>
        <end position="110"/>
    </location>
</feature>
<evidence type="ECO:0000256" key="2">
    <source>
        <dbReference type="ARBA" id="ARBA00022692"/>
    </source>
</evidence>
<dbReference type="SUPFAM" id="SSF103473">
    <property type="entry name" value="MFS general substrate transporter"/>
    <property type="match status" value="1"/>
</dbReference>
<keyword evidence="2 5" id="KW-0812">Transmembrane</keyword>
<feature type="transmembrane region" description="Helical" evidence="5">
    <location>
        <begin position="25"/>
        <end position="43"/>
    </location>
</feature>
<feature type="transmembrane region" description="Helical" evidence="5">
    <location>
        <begin position="316"/>
        <end position="341"/>
    </location>
</feature>
<dbReference type="PROSITE" id="PS51257">
    <property type="entry name" value="PROKAR_LIPOPROTEIN"/>
    <property type="match status" value="1"/>
</dbReference>
<dbReference type="Gene3D" id="1.20.1250.20">
    <property type="entry name" value="MFS general substrate transporter like domains"/>
    <property type="match status" value="1"/>
</dbReference>
<comment type="caution">
    <text evidence="7">The sequence shown here is derived from an EMBL/GenBank/DDBJ whole genome shotgun (WGS) entry which is preliminary data.</text>
</comment>
<organism evidence="7 8">
    <name type="scientific">Actinoallomurus spadix</name>
    <dbReference type="NCBI Taxonomy" id="79912"/>
    <lineage>
        <taxon>Bacteria</taxon>
        <taxon>Bacillati</taxon>
        <taxon>Actinomycetota</taxon>
        <taxon>Actinomycetes</taxon>
        <taxon>Streptosporangiales</taxon>
        <taxon>Thermomonosporaceae</taxon>
        <taxon>Actinoallomurus</taxon>
    </lineage>
</organism>
<feature type="transmembrane region" description="Helical" evidence="5">
    <location>
        <begin position="116"/>
        <end position="137"/>
    </location>
</feature>
<reference evidence="8" key="1">
    <citation type="journal article" date="2019" name="Int. J. Syst. Evol. Microbiol.">
        <title>The Global Catalogue of Microorganisms (GCM) 10K type strain sequencing project: providing services to taxonomists for standard genome sequencing and annotation.</title>
        <authorList>
            <consortium name="The Broad Institute Genomics Platform"/>
            <consortium name="The Broad Institute Genome Sequencing Center for Infectious Disease"/>
            <person name="Wu L."/>
            <person name="Ma J."/>
        </authorList>
    </citation>
    <scope>NUCLEOTIDE SEQUENCE [LARGE SCALE GENOMIC DNA]</scope>
    <source>
        <strain evidence="8">JCM 3146</strain>
    </source>
</reference>
<gene>
    <name evidence="7" type="ORF">GCM10010151_40800</name>
</gene>
<dbReference type="InterPro" id="IPR011701">
    <property type="entry name" value="MFS"/>
</dbReference>
<protein>
    <submittedName>
        <fullName evidence="7">MFS transporter</fullName>
    </submittedName>
</protein>
<accession>A0ABP3GJ64</accession>
<name>A0ABP3GJ64_9ACTN</name>
<feature type="domain" description="Major facilitator superfamily (MFS) profile" evidence="6">
    <location>
        <begin position="26"/>
        <end position="403"/>
    </location>
</feature>
<feature type="transmembrane region" description="Helical" evidence="5">
    <location>
        <begin position="231"/>
        <end position="253"/>
    </location>
</feature>
<dbReference type="InterPro" id="IPR036259">
    <property type="entry name" value="MFS_trans_sf"/>
</dbReference>
<feature type="transmembrane region" description="Helical" evidence="5">
    <location>
        <begin position="293"/>
        <end position="310"/>
    </location>
</feature>
<feature type="transmembrane region" description="Helical" evidence="5">
    <location>
        <begin position="353"/>
        <end position="371"/>
    </location>
</feature>
<dbReference type="InterPro" id="IPR020846">
    <property type="entry name" value="MFS_dom"/>
</dbReference>
<feature type="transmembrane region" description="Helical" evidence="5">
    <location>
        <begin position="377"/>
        <end position="398"/>
    </location>
</feature>
<feature type="transmembrane region" description="Helical" evidence="5">
    <location>
        <begin position="55"/>
        <end position="80"/>
    </location>
</feature>
<dbReference type="Proteomes" id="UP001501822">
    <property type="component" value="Unassembled WGS sequence"/>
</dbReference>
<evidence type="ECO:0000256" key="5">
    <source>
        <dbReference type="SAM" id="Phobius"/>
    </source>
</evidence>
<dbReference type="CDD" id="cd17324">
    <property type="entry name" value="MFS_NepI_like"/>
    <property type="match status" value="1"/>
</dbReference>
<dbReference type="PANTHER" id="PTHR42910:SF1">
    <property type="entry name" value="MAJOR FACILITATOR SUPERFAMILY (MFS) PROFILE DOMAIN-CONTAINING PROTEIN"/>
    <property type="match status" value="1"/>
</dbReference>
<feature type="transmembrane region" description="Helical" evidence="5">
    <location>
        <begin position="259"/>
        <end position="281"/>
    </location>
</feature>
<feature type="transmembrane region" description="Helical" evidence="5">
    <location>
        <begin position="149"/>
        <end position="167"/>
    </location>
</feature>
<feature type="transmembrane region" description="Helical" evidence="5">
    <location>
        <begin position="179"/>
        <end position="199"/>
    </location>
</feature>
<keyword evidence="8" id="KW-1185">Reference proteome</keyword>
<dbReference type="RefSeq" id="WP_252801093.1">
    <property type="nucleotide sequence ID" value="NZ_BAAABM010000037.1"/>
</dbReference>
<evidence type="ECO:0000259" key="6">
    <source>
        <dbReference type="PROSITE" id="PS50850"/>
    </source>
</evidence>
<dbReference type="Pfam" id="PF07690">
    <property type="entry name" value="MFS_1"/>
    <property type="match status" value="1"/>
</dbReference>
<evidence type="ECO:0000313" key="7">
    <source>
        <dbReference type="EMBL" id="GAA0346988.1"/>
    </source>
</evidence>
<evidence type="ECO:0000313" key="8">
    <source>
        <dbReference type="Proteomes" id="UP001501822"/>
    </source>
</evidence>
<evidence type="ECO:0000256" key="3">
    <source>
        <dbReference type="ARBA" id="ARBA00022989"/>
    </source>
</evidence>
<dbReference type="PANTHER" id="PTHR42910">
    <property type="entry name" value="TRANSPORTER SCO4007-RELATED"/>
    <property type="match status" value="1"/>
</dbReference>
<evidence type="ECO:0000256" key="1">
    <source>
        <dbReference type="ARBA" id="ARBA00004651"/>
    </source>
</evidence>
<dbReference type="PROSITE" id="PS50850">
    <property type="entry name" value="MFS"/>
    <property type="match status" value="1"/>
</dbReference>
<proteinExistence type="predicted"/>
<dbReference type="EMBL" id="BAAABM010000037">
    <property type="protein sequence ID" value="GAA0346988.1"/>
    <property type="molecule type" value="Genomic_DNA"/>
</dbReference>
<comment type="subcellular location">
    <subcellularLocation>
        <location evidence="1">Cell membrane</location>
        <topology evidence="1">Multi-pass membrane protein</topology>
    </subcellularLocation>
</comment>
<keyword evidence="4 5" id="KW-0472">Membrane</keyword>